<dbReference type="SUPFAM" id="SSF53335">
    <property type="entry name" value="S-adenosyl-L-methionine-dependent methyltransferases"/>
    <property type="match status" value="1"/>
</dbReference>
<name>A0A6A6NPL7_9PEZI</name>
<dbReference type="OrthoDB" id="66144at2759"/>
<dbReference type="AlphaFoldDB" id="A0A6A6NPL7"/>
<keyword evidence="2" id="KW-1185">Reference proteome</keyword>
<dbReference type="InterPro" id="IPR029063">
    <property type="entry name" value="SAM-dependent_MTases_sf"/>
</dbReference>
<organism evidence="1 2">
    <name type="scientific">Lineolata rhizophorae</name>
    <dbReference type="NCBI Taxonomy" id="578093"/>
    <lineage>
        <taxon>Eukaryota</taxon>
        <taxon>Fungi</taxon>
        <taxon>Dikarya</taxon>
        <taxon>Ascomycota</taxon>
        <taxon>Pezizomycotina</taxon>
        <taxon>Dothideomycetes</taxon>
        <taxon>Dothideomycetes incertae sedis</taxon>
        <taxon>Lineolatales</taxon>
        <taxon>Lineolataceae</taxon>
        <taxon>Lineolata</taxon>
    </lineage>
</organism>
<evidence type="ECO:0000313" key="2">
    <source>
        <dbReference type="Proteomes" id="UP000799766"/>
    </source>
</evidence>
<dbReference type="EMBL" id="MU001696">
    <property type="protein sequence ID" value="KAF2453628.1"/>
    <property type="molecule type" value="Genomic_DNA"/>
</dbReference>
<dbReference type="Proteomes" id="UP000799766">
    <property type="component" value="Unassembled WGS sequence"/>
</dbReference>
<reference evidence="1" key="1">
    <citation type="journal article" date="2020" name="Stud. Mycol.">
        <title>101 Dothideomycetes genomes: a test case for predicting lifestyles and emergence of pathogens.</title>
        <authorList>
            <person name="Haridas S."/>
            <person name="Albert R."/>
            <person name="Binder M."/>
            <person name="Bloem J."/>
            <person name="Labutti K."/>
            <person name="Salamov A."/>
            <person name="Andreopoulos B."/>
            <person name="Baker S."/>
            <person name="Barry K."/>
            <person name="Bills G."/>
            <person name="Bluhm B."/>
            <person name="Cannon C."/>
            <person name="Castanera R."/>
            <person name="Culley D."/>
            <person name="Daum C."/>
            <person name="Ezra D."/>
            <person name="Gonzalez J."/>
            <person name="Henrissat B."/>
            <person name="Kuo A."/>
            <person name="Liang C."/>
            <person name="Lipzen A."/>
            <person name="Lutzoni F."/>
            <person name="Magnuson J."/>
            <person name="Mondo S."/>
            <person name="Nolan M."/>
            <person name="Ohm R."/>
            <person name="Pangilinan J."/>
            <person name="Park H.-J."/>
            <person name="Ramirez L."/>
            <person name="Alfaro M."/>
            <person name="Sun H."/>
            <person name="Tritt A."/>
            <person name="Yoshinaga Y."/>
            <person name="Zwiers L.-H."/>
            <person name="Turgeon B."/>
            <person name="Goodwin S."/>
            <person name="Spatafora J."/>
            <person name="Crous P."/>
            <person name="Grigoriev I."/>
        </authorList>
    </citation>
    <scope>NUCLEOTIDE SEQUENCE</scope>
    <source>
        <strain evidence="1">ATCC 16933</strain>
    </source>
</reference>
<accession>A0A6A6NPL7</accession>
<evidence type="ECO:0000313" key="1">
    <source>
        <dbReference type="EMBL" id="KAF2453628.1"/>
    </source>
</evidence>
<evidence type="ECO:0008006" key="3">
    <source>
        <dbReference type="Google" id="ProtNLM"/>
    </source>
</evidence>
<dbReference type="Gene3D" id="3.40.50.150">
    <property type="entry name" value="Vaccinia Virus protein VP39"/>
    <property type="match status" value="1"/>
</dbReference>
<protein>
    <recommendedName>
        <fullName evidence="3">Methyltransferase type 11 domain-containing protein</fullName>
    </recommendedName>
</protein>
<proteinExistence type="predicted"/>
<gene>
    <name evidence="1" type="ORF">BDY21DRAFT_355580</name>
</gene>
<sequence>MLALARQKLAAYRPGLETEETSVNSSSIQGSSSAVAFVQHDFLASPDVPPTIPTPVSAMICTLVLEHFPLAPFFASFRNLLPVGGLALVTNMHSEMGLKGQAGFVSEQVDEQGRPVKIRGDSWPHTVEETVQAAEDAGFEIVALGGQGKIRERHVKEDMIEKLGDRAKKWVGVNVWYGFAVKRVQ</sequence>